<evidence type="ECO:0000313" key="2">
    <source>
        <dbReference type="EMBL" id="GLB48699.1"/>
    </source>
</evidence>
<keyword evidence="3" id="KW-1185">Reference proteome</keyword>
<feature type="transmembrane region" description="Helical" evidence="1">
    <location>
        <begin position="79"/>
        <end position="96"/>
    </location>
</feature>
<reference evidence="2" key="1">
    <citation type="submission" date="2022-07" db="EMBL/GenBank/DDBJ databases">
        <title>Taxonomy of Novel Oxalotrophic and Methylotrophic Bacteria.</title>
        <authorList>
            <person name="Sahin N."/>
            <person name="Tani A."/>
        </authorList>
    </citation>
    <scope>NUCLEOTIDE SEQUENCE</scope>
    <source>
        <strain evidence="2">Y10</strain>
    </source>
</reference>
<comment type="caution">
    <text evidence="2">The sequence shown here is derived from an EMBL/GenBank/DDBJ whole genome shotgun (WGS) entry which is preliminary data.</text>
</comment>
<proteinExistence type="predicted"/>
<keyword evidence="1" id="KW-0812">Transmembrane</keyword>
<name>A0ABQ5MH35_9FLAO</name>
<evidence type="ECO:0000256" key="1">
    <source>
        <dbReference type="SAM" id="Phobius"/>
    </source>
</evidence>
<feature type="transmembrane region" description="Helical" evidence="1">
    <location>
        <begin position="7"/>
        <end position="32"/>
    </location>
</feature>
<keyword evidence="1" id="KW-0472">Membrane</keyword>
<sequence length="97" mass="10916">MIKKEVFIGFIVGIIANVFGVLLYCLVVYAIYHTGIEETITRSRSQGNLSKVIALGAVVNVLAFFGFLKIKRDYRARGVILATIFMTLLTFIEHYIL</sequence>
<protein>
    <recommendedName>
        <fullName evidence="4">DUF1294 domain-containing protein</fullName>
    </recommendedName>
</protein>
<dbReference type="RefSeq" id="WP_281764331.1">
    <property type="nucleotide sequence ID" value="NZ_BRVO01000001.1"/>
</dbReference>
<keyword evidence="1" id="KW-1133">Transmembrane helix</keyword>
<accession>A0ABQ5MH35</accession>
<organism evidence="2 3">
    <name type="scientific">Neptunitalea lumnitzerae</name>
    <dbReference type="NCBI Taxonomy" id="2965509"/>
    <lineage>
        <taxon>Bacteria</taxon>
        <taxon>Pseudomonadati</taxon>
        <taxon>Bacteroidota</taxon>
        <taxon>Flavobacteriia</taxon>
        <taxon>Flavobacteriales</taxon>
        <taxon>Flavobacteriaceae</taxon>
        <taxon>Neptunitalea</taxon>
    </lineage>
</organism>
<evidence type="ECO:0000313" key="3">
    <source>
        <dbReference type="Proteomes" id="UP001143543"/>
    </source>
</evidence>
<gene>
    <name evidence="2" type="ORF">Y10_10670</name>
</gene>
<evidence type="ECO:0008006" key="4">
    <source>
        <dbReference type="Google" id="ProtNLM"/>
    </source>
</evidence>
<feature type="transmembrane region" description="Helical" evidence="1">
    <location>
        <begin position="52"/>
        <end position="70"/>
    </location>
</feature>
<dbReference type="Proteomes" id="UP001143543">
    <property type="component" value="Unassembled WGS sequence"/>
</dbReference>
<dbReference type="EMBL" id="BRVO01000001">
    <property type="protein sequence ID" value="GLB48699.1"/>
    <property type="molecule type" value="Genomic_DNA"/>
</dbReference>